<evidence type="ECO:0000256" key="1">
    <source>
        <dbReference type="ARBA" id="ARBA00004167"/>
    </source>
</evidence>
<feature type="transmembrane region" description="Helical" evidence="6">
    <location>
        <begin position="12"/>
        <end position="34"/>
    </location>
</feature>
<dbReference type="InterPro" id="IPR045584">
    <property type="entry name" value="Pilin-like"/>
</dbReference>
<evidence type="ECO:0000256" key="3">
    <source>
        <dbReference type="ARBA" id="ARBA00022692"/>
    </source>
</evidence>
<protein>
    <submittedName>
        <fullName evidence="7">Prepilin-type N-terminal cleavage/methylation domain-containing protein</fullName>
    </submittedName>
</protein>
<dbReference type="Pfam" id="PF07963">
    <property type="entry name" value="N_methyl"/>
    <property type="match status" value="1"/>
</dbReference>
<reference evidence="7 8" key="1">
    <citation type="submission" date="2018-08" db="EMBL/GenBank/DDBJ databases">
        <title>A genome reference for cultivated species of the human gut microbiota.</title>
        <authorList>
            <person name="Zou Y."/>
            <person name="Xue W."/>
            <person name="Luo G."/>
        </authorList>
    </citation>
    <scope>NUCLEOTIDE SEQUENCE [LARGE SCALE GENOMIC DNA]</scope>
    <source>
        <strain evidence="7 8">OM03-2</strain>
    </source>
</reference>
<evidence type="ECO:0000256" key="4">
    <source>
        <dbReference type="ARBA" id="ARBA00022989"/>
    </source>
</evidence>
<dbReference type="PANTHER" id="PTHR30093:SF44">
    <property type="entry name" value="TYPE II SECRETION SYSTEM CORE PROTEIN G"/>
    <property type="match status" value="1"/>
</dbReference>
<dbReference type="NCBIfam" id="TIGR02532">
    <property type="entry name" value="IV_pilin_GFxxxE"/>
    <property type="match status" value="1"/>
</dbReference>
<sequence>MKHSKSKKSGFTLVELIVVLTILAILAALLIPALTGYIEKAKKDKVIAETRMLHEAVQTVTSELYAGSTQWKASSGAITLASFSGNPAPYSNGLAGVNLKDSYNETVKLSEVPSLQDGSGHFLALINGNGKVHSIIYTARGYLGLYSSDTKQYEAYKIGETTDYGTVSDSSYSSYYSSIYYLPAIDEGNSTDPNVSRAWSCAGIRACLGIGEWSWNR</sequence>
<dbReference type="EMBL" id="QSVB01000010">
    <property type="protein sequence ID" value="RGN90365.1"/>
    <property type="molecule type" value="Genomic_DNA"/>
</dbReference>
<name>A0A3E5EMZ9_9FIRM</name>
<proteinExistence type="predicted"/>
<dbReference type="SUPFAM" id="SSF54523">
    <property type="entry name" value="Pili subunits"/>
    <property type="match status" value="1"/>
</dbReference>
<evidence type="ECO:0000313" key="8">
    <source>
        <dbReference type="Proteomes" id="UP000260841"/>
    </source>
</evidence>
<dbReference type="RefSeq" id="WP_117606635.1">
    <property type="nucleotide sequence ID" value="NZ_AP031430.1"/>
</dbReference>
<comment type="caution">
    <text evidence="7">The sequence shown here is derived from an EMBL/GenBank/DDBJ whole genome shotgun (WGS) entry which is preliminary data.</text>
</comment>
<keyword evidence="4 6" id="KW-1133">Transmembrane helix</keyword>
<keyword evidence="3 6" id="KW-0812">Transmembrane</keyword>
<gene>
    <name evidence="7" type="ORF">DXB36_09950</name>
</gene>
<organism evidence="7 8">
    <name type="scientific">Dorea formicigenerans</name>
    <dbReference type="NCBI Taxonomy" id="39486"/>
    <lineage>
        <taxon>Bacteria</taxon>
        <taxon>Bacillati</taxon>
        <taxon>Bacillota</taxon>
        <taxon>Clostridia</taxon>
        <taxon>Lachnospirales</taxon>
        <taxon>Lachnospiraceae</taxon>
        <taxon>Dorea</taxon>
    </lineage>
</organism>
<dbReference type="PANTHER" id="PTHR30093">
    <property type="entry name" value="GENERAL SECRETION PATHWAY PROTEIN G"/>
    <property type="match status" value="1"/>
</dbReference>
<keyword evidence="5 6" id="KW-0472">Membrane</keyword>
<comment type="subcellular location">
    <subcellularLocation>
        <location evidence="1">Membrane</location>
        <topology evidence="1">Single-pass membrane protein</topology>
    </subcellularLocation>
</comment>
<dbReference type="InterPro" id="IPR012902">
    <property type="entry name" value="N_methyl_site"/>
</dbReference>
<dbReference type="PROSITE" id="PS00409">
    <property type="entry name" value="PROKAR_NTER_METHYL"/>
    <property type="match status" value="1"/>
</dbReference>
<accession>A0A3E5EMZ9</accession>
<evidence type="ECO:0000256" key="6">
    <source>
        <dbReference type="SAM" id="Phobius"/>
    </source>
</evidence>
<dbReference type="GO" id="GO:0016020">
    <property type="term" value="C:membrane"/>
    <property type="evidence" value="ECO:0007669"/>
    <property type="project" value="UniProtKB-SubCell"/>
</dbReference>
<evidence type="ECO:0000256" key="2">
    <source>
        <dbReference type="ARBA" id="ARBA00022481"/>
    </source>
</evidence>
<evidence type="ECO:0000256" key="5">
    <source>
        <dbReference type="ARBA" id="ARBA00023136"/>
    </source>
</evidence>
<dbReference type="Proteomes" id="UP000260841">
    <property type="component" value="Unassembled WGS sequence"/>
</dbReference>
<keyword evidence="2" id="KW-0488">Methylation</keyword>
<dbReference type="Gene3D" id="3.30.700.10">
    <property type="entry name" value="Glycoprotein, Type 4 Pilin"/>
    <property type="match status" value="1"/>
</dbReference>
<dbReference type="AlphaFoldDB" id="A0A3E5EMZ9"/>
<evidence type="ECO:0000313" key="7">
    <source>
        <dbReference type="EMBL" id="RGN90365.1"/>
    </source>
</evidence>